<accession>A0A6G1G1Z7</accession>
<feature type="region of interest" description="Disordered" evidence="1">
    <location>
        <begin position="36"/>
        <end position="63"/>
    </location>
</feature>
<sequence>MVKSVKFILATMGFYTPLLKDPEFWLLPVYSNHNEDGPEDFHNDDSDIDNSDFGGSDLDDSQF</sequence>
<protein>
    <submittedName>
        <fullName evidence="2 4">Uncharacterized protein</fullName>
    </submittedName>
</protein>
<evidence type="ECO:0000256" key="1">
    <source>
        <dbReference type="SAM" id="MobiDB-lite"/>
    </source>
</evidence>
<evidence type="ECO:0000313" key="3">
    <source>
        <dbReference type="Proteomes" id="UP000504638"/>
    </source>
</evidence>
<reference evidence="2 4" key="1">
    <citation type="submission" date="2020-01" db="EMBL/GenBank/DDBJ databases">
        <authorList>
            <consortium name="DOE Joint Genome Institute"/>
            <person name="Haridas S."/>
            <person name="Albert R."/>
            <person name="Binder M."/>
            <person name="Bloem J."/>
            <person name="Labutti K."/>
            <person name="Salamov A."/>
            <person name="Andreopoulos B."/>
            <person name="Baker S.E."/>
            <person name="Barry K."/>
            <person name="Bills G."/>
            <person name="Bluhm B.H."/>
            <person name="Cannon C."/>
            <person name="Castanera R."/>
            <person name="Culley D.E."/>
            <person name="Daum C."/>
            <person name="Ezra D."/>
            <person name="Gonzalez J.B."/>
            <person name="Henrissat B."/>
            <person name="Kuo A."/>
            <person name="Liang C."/>
            <person name="Lipzen A."/>
            <person name="Lutzoni F."/>
            <person name="Magnuson J."/>
            <person name="Mondo S."/>
            <person name="Nolan M."/>
            <person name="Ohm R."/>
            <person name="Pangilinan J."/>
            <person name="Park H.-J."/>
            <person name="Ramirez L."/>
            <person name="Alfaro M."/>
            <person name="Sun H."/>
            <person name="Tritt A."/>
            <person name="Yoshinaga Y."/>
            <person name="Zwiers L.-H."/>
            <person name="Turgeon B.G."/>
            <person name="Goodwin S.B."/>
            <person name="Spatafora J.W."/>
            <person name="Crous P.W."/>
            <person name="Grigoriev I.V."/>
        </authorList>
    </citation>
    <scope>NUCLEOTIDE SEQUENCE</scope>
    <source>
        <strain evidence="2 4">CBS 781.70</strain>
    </source>
</reference>
<keyword evidence="3" id="KW-1185">Reference proteome</keyword>
<feature type="compositionally biased region" description="Basic and acidic residues" evidence="1">
    <location>
        <begin position="36"/>
        <end position="45"/>
    </location>
</feature>
<dbReference type="EMBL" id="ML975159">
    <property type="protein sequence ID" value="KAF1812135.1"/>
    <property type="molecule type" value="Genomic_DNA"/>
</dbReference>
<reference evidence="4" key="2">
    <citation type="submission" date="2020-04" db="EMBL/GenBank/DDBJ databases">
        <authorList>
            <consortium name="NCBI Genome Project"/>
        </authorList>
    </citation>
    <scope>NUCLEOTIDE SEQUENCE</scope>
    <source>
        <strain evidence="4">CBS 781.70</strain>
    </source>
</reference>
<reference evidence="4" key="3">
    <citation type="submission" date="2025-04" db="UniProtKB">
        <authorList>
            <consortium name="RefSeq"/>
        </authorList>
    </citation>
    <scope>IDENTIFICATION</scope>
    <source>
        <strain evidence="4">CBS 781.70</strain>
    </source>
</reference>
<evidence type="ECO:0000313" key="4">
    <source>
        <dbReference type="RefSeq" id="XP_033533766.1"/>
    </source>
</evidence>
<dbReference type="AlphaFoldDB" id="A0A6G1G1Z7"/>
<dbReference type="GeneID" id="54421758"/>
<proteinExistence type="predicted"/>
<name>A0A6G1G1Z7_9PEZI</name>
<gene>
    <name evidence="2 4" type="ORF">P152DRAFT_47290</name>
</gene>
<organism evidence="2">
    <name type="scientific">Eremomyces bilateralis CBS 781.70</name>
    <dbReference type="NCBI Taxonomy" id="1392243"/>
    <lineage>
        <taxon>Eukaryota</taxon>
        <taxon>Fungi</taxon>
        <taxon>Dikarya</taxon>
        <taxon>Ascomycota</taxon>
        <taxon>Pezizomycotina</taxon>
        <taxon>Dothideomycetes</taxon>
        <taxon>Dothideomycetes incertae sedis</taxon>
        <taxon>Eremomycetales</taxon>
        <taxon>Eremomycetaceae</taxon>
        <taxon>Eremomyces</taxon>
    </lineage>
</organism>
<evidence type="ECO:0000313" key="2">
    <source>
        <dbReference type="EMBL" id="KAF1812135.1"/>
    </source>
</evidence>
<dbReference type="RefSeq" id="XP_033533766.1">
    <property type="nucleotide sequence ID" value="XM_033681188.1"/>
</dbReference>
<dbReference type="Proteomes" id="UP000504638">
    <property type="component" value="Unplaced"/>
</dbReference>